<name>A0A0P1FRW2_9RHOB</name>
<keyword evidence="2" id="KW-0472">Membrane</keyword>
<dbReference type="EMBL" id="CYSB01000011">
    <property type="protein sequence ID" value="CUH64560.1"/>
    <property type="molecule type" value="Genomic_DNA"/>
</dbReference>
<evidence type="ECO:0000313" key="3">
    <source>
        <dbReference type="EMBL" id="CUH64560.1"/>
    </source>
</evidence>
<sequence length="114" mass="12177">MDIVALDQLLTVGGFLAVLFVALFVIKTNKGKLKTKLTQDRRMAIGEVTALGPDARAMLLRIDEQEFLVVTAKRQAPVITPLASQKSGTKTGQETGRATDTPALDANTLARIAA</sequence>
<dbReference type="Proteomes" id="UP000051086">
    <property type="component" value="Unassembled WGS sequence"/>
</dbReference>
<evidence type="ECO:0000313" key="6">
    <source>
        <dbReference type="Proteomes" id="UP000051887"/>
    </source>
</evidence>
<organism evidence="4 6">
    <name type="scientific">Thalassovita autumnalis</name>
    <dbReference type="NCBI Taxonomy" id="2072972"/>
    <lineage>
        <taxon>Bacteria</taxon>
        <taxon>Pseudomonadati</taxon>
        <taxon>Pseudomonadota</taxon>
        <taxon>Alphaproteobacteria</taxon>
        <taxon>Rhodobacterales</taxon>
        <taxon>Roseobacteraceae</taxon>
        <taxon>Thalassovita</taxon>
    </lineage>
</organism>
<dbReference type="EMBL" id="CYSC01000023">
    <property type="protein sequence ID" value="CUH71606.1"/>
    <property type="molecule type" value="Genomic_DNA"/>
</dbReference>
<evidence type="ECO:0000256" key="1">
    <source>
        <dbReference type="SAM" id="MobiDB-lite"/>
    </source>
</evidence>
<keyword evidence="2" id="KW-1133">Transmembrane helix</keyword>
<feature type="region of interest" description="Disordered" evidence="1">
    <location>
        <begin position="81"/>
        <end position="101"/>
    </location>
</feature>
<dbReference type="OrthoDB" id="7745775at2"/>
<evidence type="ECO:0000313" key="5">
    <source>
        <dbReference type="Proteomes" id="UP000051086"/>
    </source>
</evidence>
<evidence type="ECO:0000256" key="2">
    <source>
        <dbReference type="SAM" id="Phobius"/>
    </source>
</evidence>
<dbReference type="AlphaFoldDB" id="A0A0P1FRW2"/>
<dbReference type="RefSeq" id="WP_058242915.1">
    <property type="nucleotide sequence ID" value="NZ_CYSB01000011.1"/>
</dbReference>
<accession>A0A0P1FRW2</accession>
<reference evidence="4 6" key="2">
    <citation type="submission" date="2015-09" db="EMBL/GenBank/DDBJ databases">
        <authorList>
            <consortium name="Swine Surveillance"/>
        </authorList>
    </citation>
    <scope>NUCLEOTIDE SEQUENCE [LARGE SCALE GENOMIC DNA]</scope>
    <source>
        <strain evidence="4 6">5120</strain>
    </source>
</reference>
<proteinExistence type="predicted"/>
<reference evidence="3 5" key="1">
    <citation type="submission" date="2015-09" db="EMBL/GenBank/DDBJ databases">
        <authorList>
            <person name="Rodrigo-Torres L."/>
            <person name="Arahal D.R."/>
        </authorList>
    </citation>
    <scope>NUCLEOTIDE SEQUENCE [LARGE SCALE GENOMIC DNA]</scope>
    <source>
        <strain evidence="3 5">CECT 5118</strain>
    </source>
</reference>
<protein>
    <recommendedName>
        <fullName evidence="7">Flagellar biosynthetic protein FliO</fullName>
    </recommendedName>
</protein>
<feature type="transmembrane region" description="Helical" evidence="2">
    <location>
        <begin position="6"/>
        <end position="26"/>
    </location>
</feature>
<keyword evidence="5" id="KW-1185">Reference proteome</keyword>
<feature type="compositionally biased region" description="Polar residues" evidence="1">
    <location>
        <begin position="82"/>
        <end position="98"/>
    </location>
</feature>
<gene>
    <name evidence="3" type="ORF">TL5118_00926</name>
    <name evidence="4" type="ORF">TL5120_01395</name>
</gene>
<evidence type="ECO:0000313" key="4">
    <source>
        <dbReference type="EMBL" id="CUH71606.1"/>
    </source>
</evidence>
<dbReference type="Proteomes" id="UP000051887">
    <property type="component" value="Unassembled WGS sequence"/>
</dbReference>
<keyword evidence="2" id="KW-0812">Transmembrane</keyword>
<evidence type="ECO:0008006" key="7">
    <source>
        <dbReference type="Google" id="ProtNLM"/>
    </source>
</evidence>